<evidence type="ECO:0000256" key="1">
    <source>
        <dbReference type="SAM" id="Phobius"/>
    </source>
</evidence>
<gene>
    <name evidence="2" type="ORF">SAMN04488557_1958</name>
</gene>
<dbReference type="Proteomes" id="UP000199423">
    <property type="component" value="Unassembled WGS sequence"/>
</dbReference>
<feature type="transmembrane region" description="Helical" evidence="1">
    <location>
        <begin position="100"/>
        <end position="118"/>
    </location>
</feature>
<sequence length="310" mass="34740">MLSEPRVTLDMYLDGEAHRPFAYRVLVPTVIRELDNITPSFVSSQLDQIATKLEASTSVAAGITNKNPRAILWLGLILTVSLVGYVVAGHRLYSELFPGSASLACLGTLQLAIIVPFLGQKLGHVYDFTVLFFMMMLLLAMRLGNRPLYIAVFALACLNKETAILAVFAYGAVYWGKIPFRRWIFDISCQLLVFAITYGMARWIFRDNPGAGMTPWLSDQLPYYRDHIGRFFVFAALGVWLVFRLPECPSFLRRAAVAMIAPQVVLVLLGAKPGEVRNLYEILPIVSIVVMRDVEIAICRLRYRLDAAKS</sequence>
<feature type="transmembrane region" description="Helical" evidence="1">
    <location>
        <begin position="125"/>
        <end position="143"/>
    </location>
</feature>
<name>A0A1I7NFK2_9HYPH</name>
<reference evidence="3" key="1">
    <citation type="submission" date="2016-10" db="EMBL/GenBank/DDBJ databases">
        <authorList>
            <person name="Varghese N."/>
            <person name="Submissions S."/>
        </authorList>
    </citation>
    <scope>NUCLEOTIDE SEQUENCE [LARGE SCALE GENOMIC DNA]</scope>
    <source>
        <strain evidence="3">DSM 1565</strain>
    </source>
</reference>
<dbReference type="AlphaFoldDB" id="A0A1I7NFK2"/>
<organism evidence="2 3">
    <name type="scientific">Hyphomicrobium facile</name>
    <dbReference type="NCBI Taxonomy" id="51670"/>
    <lineage>
        <taxon>Bacteria</taxon>
        <taxon>Pseudomonadati</taxon>
        <taxon>Pseudomonadota</taxon>
        <taxon>Alphaproteobacteria</taxon>
        <taxon>Hyphomicrobiales</taxon>
        <taxon>Hyphomicrobiaceae</taxon>
        <taxon>Hyphomicrobium</taxon>
    </lineage>
</organism>
<proteinExistence type="predicted"/>
<feature type="transmembrane region" description="Helical" evidence="1">
    <location>
        <begin position="149"/>
        <end position="171"/>
    </location>
</feature>
<dbReference type="OrthoDB" id="8744808at2"/>
<keyword evidence="1" id="KW-0812">Transmembrane</keyword>
<accession>A0A1I7NFK2</accession>
<dbReference type="RefSeq" id="WP_092867460.1">
    <property type="nucleotide sequence ID" value="NZ_FPCH01000002.1"/>
</dbReference>
<feature type="transmembrane region" description="Helical" evidence="1">
    <location>
        <begin position="227"/>
        <end position="243"/>
    </location>
</feature>
<evidence type="ECO:0000313" key="3">
    <source>
        <dbReference type="Proteomes" id="UP000199423"/>
    </source>
</evidence>
<dbReference type="EMBL" id="FPCH01000002">
    <property type="protein sequence ID" value="SFV33383.1"/>
    <property type="molecule type" value="Genomic_DNA"/>
</dbReference>
<keyword evidence="1" id="KW-1133">Transmembrane helix</keyword>
<feature type="transmembrane region" description="Helical" evidence="1">
    <location>
        <begin position="183"/>
        <end position="205"/>
    </location>
</feature>
<feature type="transmembrane region" description="Helical" evidence="1">
    <location>
        <begin position="70"/>
        <end position="88"/>
    </location>
</feature>
<protein>
    <submittedName>
        <fullName evidence="2">Uncharacterized protein</fullName>
    </submittedName>
</protein>
<keyword evidence="3" id="KW-1185">Reference proteome</keyword>
<evidence type="ECO:0000313" key="2">
    <source>
        <dbReference type="EMBL" id="SFV33383.1"/>
    </source>
</evidence>
<keyword evidence="1" id="KW-0472">Membrane</keyword>